<comment type="caution">
    <text evidence="1">The sequence shown here is derived from an EMBL/GenBank/DDBJ whole genome shotgun (WGS) entry which is preliminary data.</text>
</comment>
<name>A0A0D8HLV1_9ACTN</name>
<reference evidence="1 2" key="1">
    <citation type="submission" date="2015-01" db="EMBL/GenBank/DDBJ databases">
        <title>Draft genome of the acidophilic iron oxidizer Acidithrix ferrooxidans strain Py-F3.</title>
        <authorList>
            <person name="Poehlein A."/>
            <person name="Eisen S."/>
            <person name="Schloemann M."/>
            <person name="Johnson B.D."/>
            <person name="Daniel R."/>
            <person name="Muehling M."/>
        </authorList>
    </citation>
    <scope>NUCLEOTIDE SEQUENCE [LARGE SCALE GENOMIC DNA]</scope>
    <source>
        <strain evidence="1 2">Py-F3</strain>
    </source>
</reference>
<evidence type="ECO:0000313" key="2">
    <source>
        <dbReference type="Proteomes" id="UP000032360"/>
    </source>
</evidence>
<evidence type="ECO:0000313" key="1">
    <source>
        <dbReference type="EMBL" id="KJF18883.1"/>
    </source>
</evidence>
<proteinExistence type="predicted"/>
<dbReference type="AlphaFoldDB" id="A0A0D8HLV1"/>
<organism evidence="1 2">
    <name type="scientific">Acidithrix ferrooxidans</name>
    <dbReference type="NCBI Taxonomy" id="1280514"/>
    <lineage>
        <taxon>Bacteria</taxon>
        <taxon>Bacillati</taxon>
        <taxon>Actinomycetota</taxon>
        <taxon>Acidimicrobiia</taxon>
        <taxon>Acidimicrobiales</taxon>
        <taxon>Acidimicrobiaceae</taxon>
        <taxon>Acidithrix</taxon>
    </lineage>
</organism>
<gene>
    <name evidence="1" type="ORF">AXFE_01690</name>
</gene>
<accession>A0A0D8HLV1</accession>
<keyword evidence="2" id="KW-1185">Reference proteome</keyword>
<dbReference type="EMBL" id="JXYS01000003">
    <property type="protein sequence ID" value="KJF18883.1"/>
    <property type="molecule type" value="Genomic_DNA"/>
</dbReference>
<protein>
    <submittedName>
        <fullName evidence="1">ISXO2-like transposase domain protein</fullName>
    </submittedName>
</protein>
<sequence>MATPPTYRACAREMGINHTVTLSSHESAHEVFKWIYTLIGNTKKFIDGTYHGREVYKQLYLEDFIYRFNRRDSRSSLVDRLLNTCALTEEYPFISTRGAKLATACESL</sequence>
<dbReference type="Proteomes" id="UP000032360">
    <property type="component" value="Unassembled WGS sequence"/>
</dbReference>